<dbReference type="AlphaFoldDB" id="A0ABD5P0K9"/>
<reference evidence="2 3" key="1">
    <citation type="journal article" date="2014" name="Int. J. Syst. Evol. Microbiol.">
        <title>Complete genome sequence of Corynebacterium casei LMG S-19264T (=DSM 44701T), isolated from a smear-ripened cheese.</title>
        <authorList>
            <consortium name="US DOE Joint Genome Institute (JGI-PGF)"/>
            <person name="Walter F."/>
            <person name="Albersmeier A."/>
            <person name="Kalinowski J."/>
            <person name="Ruckert C."/>
        </authorList>
    </citation>
    <scope>NUCLEOTIDE SEQUENCE [LARGE SCALE GENOMIC DNA]</scope>
    <source>
        <strain evidence="2 3">IBRC-M 10912</strain>
    </source>
</reference>
<proteinExistence type="predicted"/>
<evidence type="ECO:0000256" key="1">
    <source>
        <dbReference type="SAM" id="MobiDB-lite"/>
    </source>
</evidence>
<organism evidence="2 3">
    <name type="scientific">Natribaculum luteum</name>
    <dbReference type="NCBI Taxonomy" id="1586232"/>
    <lineage>
        <taxon>Archaea</taxon>
        <taxon>Methanobacteriati</taxon>
        <taxon>Methanobacteriota</taxon>
        <taxon>Stenosarchaea group</taxon>
        <taxon>Halobacteria</taxon>
        <taxon>Halobacteriales</taxon>
        <taxon>Natrialbaceae</taxon>
        <taxon>Natribaculum</taxon>
    </lineage>
</organism>
<sequence>MDLRSSENAEEILAERLDQALGSDDSESEEDDPAVFGFFR</sequence>
<dbReference type="EMBL" id="JBHSDJ010000070">
    <property type="protein sequence ID" value="MFC4247578.1"/>
    <property type="molecule type" value="Genomic_DNA"/>
</dbReference>
<dbReference type="GeneID" id="76530265"/>
<feature type="region of interest" description="Disordered" evidence="1">
    <location>
        <begin position="17"/>
        <end position="40"/>
    </location>
</feature>
<evidence type="ECO:0000313" key="2">
    <source>
        <dbReference type="EMBL" id="MFC4247578.1"/>
    </source>
</evidence>
<feature type="compositionally biased region" description="Acidic residues" evidence="1">
    <location>
        <begin position="24"/>
        <end position="33"/>
    </location>
</feature>
<accession>A0ABD5P0K9</accession>
<evidence type="ECO:0000313" key="3">
    <source>
        <dbReference type="Proteomes" id="UP001595821"/>
    </source>
</evidence>
<dbReference type="Proteomes" id="UP001595821">
    <property type="component" value="Unassembled WGS sequence"/>
</dbReference>
<protein>
    <submittedName>
        <fullName evidence="2">Uncharacterized protein</fullName>
    </submittedName>
</protein>
<gene>
    <name evidence="2" type="ORF">ACFOZ7_11360</name>
</gene>
<comment type="caution">
    <text evidence="2">The sequence shown here is derived from an EMBL/GenBank/DDBJ whole genome shotgun (WGS) entry which is preliminary data.</text>
</comment>
<dbReference type="RefSeq" id="WP_265781568.1">
    <property type="nucleotide sequence ID" value="NZ_CP095397.1"/>
</dbReference>
<name>A0ABD5P0K9_9EURY</name>